<dbReference type="Proteomes" id="UP000500767">
    <property type="component" value="Chromosome"/>
</dbReference>
<name>A0A6M8HN25_9PROT</name>
<proteinExistence type="predicted"/>
<dbReference type="KEGG" id="lck:HN018_06795"/>
<reference evidence="1 2" key="1">
    <citation type="journal article" date="2014" name="World J. Microbiol. Biotechnol.">
        <title>Biodiversity and physiological characteristics of Antarctic and Arctic lichens-associated bacteria.</title>
        <authorList>
            <person name="Lee Y.M."/>
            <person name="Kim E.H."/>
            <person name="Lee H.K."/>
            <person name="Hong S.G."/>
        </authorList>
    </citation>
    <scope>NUCLEOTIDE SEQUENCE [LARGE SCALE GENOMIC DNA]</scope>
    <source>
        <strain evidence="1 2">PAMC 26569</strain>
    </source>
</reference>
<protein>
    <submittedName>
        <fullName evidence="1">Uncharacterized protein</fullName>
    </submittedName>
</protein>
<accession>A0A6M8HN25</accession>
<organism evidence="1 2">
    <name type="scientific">Lichenicola cladoniae</name>
    <dbReference type="NCBI Taxonomy" id="1484109"/>
    <lineage>
        <taxon>Bacteria</taxon>
        <taxon>Pseudomonadati</taxon>
        <taxon>Pseudomonadota</taxon>
        <taxon>Alphaproteobacteria</taxon>
        <taxon>Acetobacterales</taxon>
        <taxon>Acetobacteraceae</taxon>
        <taxon>Lichenicola</taxon>
    </lineage>
</organism>
<keyword evidence="2" id="KW-1185">Reference proteome</keyword>
<dbReference type="RefSeq" id="WP_171834771.1">
    <property type="nucleotide sequence ID" value="NZ_CP053708.1"/>
</dbReference>
<dbReference type="EMBL" id="CP053708">
    <property type="protein sequence ID" value="QKE89784.1"/>
    <property type="molecule type" value="Genomic_DNA"/>
</dbReference>
<gene>
    <name evidence="1" type="ORF">HN018_06795</name>
</gene>
<dbReference type="AlphaFoldDB" id="A0A6M8HN25"/>
<sequence length="139" mass="14670">MHPTPATALRAGDVVVCGRRFFIVVADSRKPAQSLGSVLVRCGPLDRLRSHVLPSIDDLRGAGLPLRDTVVCCDRVRPLPAGVAIRLGTAPADLLRQIATTLERTAAALAAEASAPVRCTIWREPGGDRGRQVGAKSVC</sequence>
<evidence type="ECO:0000313" key="1">
    <source>
        <dbReference type="EMBL" id="QKE89784.1"/>
    </source>
</evidence>
<evidence type="ECO:0000313" key="2">
    <source>
        <dbReference type="Proteomes" id="UP000500767"/>
    </source>
</evidence>